<dbReference type="Gene3D" id="2.20.110.10">
    <property type="entry name" value="Histone H3 K4-specific methyltransferase SET7/9 N-terminal domain"/>
    <property type="match status" value="1"/>
</dbReference>
<dbReference type="SUPFAM" id="SSF82185">
    <property type="entry name" value="Histone H3 K4-specific methyltransferase SET7/9 N-terminal domain"/>
    <property type="match status" value="1"/>
</dbReference>
<evidence type="ECO:0000256" key="4">
    <source>
        <dbReference type="ARBA" id="ARBA00022475"/>
    </source>
</evidence>
<proteinExistence type="inferred from homology"/>
<keyword evidence="7" id="KW-0653">Protein transport</keyword>
<evidence type="ECO:0000256" key="6">
    <source>
        <dbReference type="ARBA" id="ARBA00022692"/>
    </source>
</evidence>
<dbReference type="SUPFAM" id="SSF74653">
    <property type="entry name" value="TolA/TonB C-terminal domain"/>
    <property type="match status" value="1"/>
</dbReference>
<dbReference type="PROSITE" id="PS52015">
    <property type="entry name" value="TONB_CTD"/>
    <property type="match status" value="1"/>
</dbReference>
<keyword evidence="8" id="KW-1133">Transmembrane helix</keyword>
<evidence type="ECO:0000256" key="3">
    <source>
        <dbReference type="ARBA" id="ARBA00022448"/>
    </source>
</evidence>
<dbReference type="GO" id="GO:0031992">
    <property type="term" value="F:energy transducer activity"/>
    <property type="evidence" value="ECO:0007669"/>
    <property type="project" value="TreeGrafter"/>
</dbReference>
<evidence type="ECO:0000256" key="5">
    <source>
        <dbReference type="ARBA" id="ARBA00022519"/>
    </source>
</evidence>
<keyword evidence="3" id="KW-0813">Transport</keyword>
<comment type="subcellular location">
    <subcellularLocation>
        <location evidence="1">Cell inner membrane</location>
        <topology evidence="1">Single-pass membrane protein</topology>
        <orientation evidence="1">Periplasmic side</orientation>
    </subcellularLocation>
</comment>
<dbReference type="GO" id="GO:0098797">
    <property type="term" value="C:plasma membrane protein complex"/>
    <property type="evidence" value="ECO:0007669"/>
    <property type="project" value="TreeGrafter"/>
</dbReference>
<accession>A0A2M9B953</accession>
<comment type="caution">
    <text evidence="11">The sequence shown here is derived from an EMBL/GenBank/DDBJ whole genome shotgun (WGS) entry which is preliminary data.</text>
</comment>
<feature type="domain" description="TonB C-terminal" evidence="10">
    <location>
        <begin position="147"/>
        <end position="238"/>
    </location>
</feature>
<keyword evidence="6" id="KW-0812">Transmembrane</keyword>
<dbReference type="InterPro" id="IPR037682">
    <property type="entry name" value="TonB_C"/>
</dbReference>
<evidence type="ECO:0000256" key="9">
    <source>
        <dbReference type="ARBA" id="ARBA00023136"/>
    </source>
</evidence>
<dbReference type="InterPro" id="IPR006260">
    <property type="entry name" value="TonB/TolA_C"/>
</dbReference>
<dbReference type="EMBL" id="PGFA01000002">
    <property type="protein sequence ID" value="PJJ54473.1"/>
    <property type="molecule type" value="Genomic_DNA"/>
</dbReference>
<evidence type="ECO:0000256" key="7">
    <source>
        <dbReference type="ARBA" id="ARBA00022927"/>
    </source>
</evidence>
<sequence>MPLLLAAPLVTQAQDTEQVSVPRQGVPGREEYSVLKTDSNIRQGAYRSYAGRKGTTLVTEGFYVAGQPDSTWTAYADNGKNLLWKGRYHQGQKAGVWNYYSAEGKLVQQYDHSSGKLVLSTPTAYSMRATFWPSGAEAYTTPPVYIGGESVVLMHIGRSVRYPAEALRSQIMGDVRVAFTIDKDGNASNYRVVQGLGYGCDEEALRVVKLLPSNWIPASANGKPVAAECQLPVSYRIL</sequence>
<name>A0A2M9B953_9BACT</name>
<dbReference type="NCBIfam" id="TIGR01352">
    <property type="entry name" value="tonB_Cterm"/>
    <property type="match status" value="1"/>
</dbReference>
<dbReference type="PANTHER" id="PTHR33446">
    <property type="entry name" value="PROTEIN TONB-RELATED"/>
    <property type="match status" value="1"/>
</dbReference>
<evidence type="ECO:0000313" key="12">
    <source>
        <dbReference type="Proteomes" id="UP000228535"/>
    </source>
</evidence>
<comment type="similarity">
    <text evidence="2">Belongs to the TonB family.</text>
</comment>
<keyword evidence="12" id="KW-1185">Reference proteome</keyword>
<keyword evidence="4" id="KW-1003">Cell membrane</keyword>
<gene>
    <name evidence="11" type="ORF">CLV45_2811</name>
</gene>
<dbReference type="GO" id="GO:0015031">
    <property type="term" value="P:protein transport"/>
    <property type="evidence" value="ECO:0007669"/>
    <property type="project" value="UniProtKB-KW"/>
</dbReference>
<dbReference type="PANTHER" id="PTHR33446:SF2">
    <property type="entry name" value="PROTEIN TONB"/>
    <property type="match status" value="1"/>
</dbReference>
<keyword evidence="5" id="KW-0997">Cell inner membrane</keyword>
<keyword evidence="9" id="KW-0472">Membrane</keyword>
<evidence type="ECO:0000259" key="10">
    <source>
        <dbReference type="PROSITE" id="PS52015"/>
    </source>
</evidence>
<dbReference type="Gene3D" id="3.30.1150.10">
    <property type="match status" value="1"/>
</dbReference>
<protein>
    <submittedName>
        <fullName evidence="11">TonB family protein</fullName>
    </submittedName>
</protein>
<dbReference type="Pfam" id="PF03544">
    <property type="entry name" value="TonB_C"/>
    <property type="match status" value="1"/>
</dbReference>
<reference evidence="11 12" key="1">
    <citation type="submission" date="2017-11" db="EMBL/GenBank/DDBJ databases">
        <title>Genomic Encyclopedia of Archaeal and Bacterial Type Strains, Phase II (KMG-II): From Individual Species to Whole Genera.</title>
        <authorList>
            <person name="Goeker M."/>
        </authorList>
    </citation>
    <scope>NUCLEOTIDE SEQUENCE [LARGE SCALE GENOMIC DNA]</scope>
    <source>
        <strain evidence="11 12">DSM 11115</strain>
    </source>
</reference>
<dbReference type="GO" id="GO:0055085">
    <property type="term" value="P:transmembrane transport"/>
    <property type="evidence" value="ECO:0007669"/>
    <property type="project" value="InterPro"/>
</dbReference>
<evidence type="ECO:0000256" key="8">
    <source>
        <dbReference type="ARBA" id="ARBA00022989"/>
    </source>
</evidence>
<evidence type="ECO:0000256" key="2">
    <source>
        <dbReference type="ARBA" id="ARBA00006555"/>
    </source>
</evidence>
<dbReference type="AlphaFoldDB" id="A0A2M9B953"/>
<dbReference type="Proteomes" id="UP000228535">
    <property type="component" value="Unassembled WGS sequence"/>
</dbReference>
<evidence type="ECO:0000256" key="1">
    <source>
        <dbReference type="ARBA" id="ARBA00004383"/>
    </source>
</evidence>
<evidence type="ECO:0000313" key="11">
    <source>
        <dbReference type="EMBL" id="PJJ54473.1"/>
    </source>
</evidence>
<organism evidence="11 12">
    <name type="scientific">Hymenobacter chitinivorans DSM 11115</name>
    <dbReference type="NCBI Taxonomy" id="1121954"/>
    <lineage>
        <taxon>Bacteria</taxon>
        <taxon>Pseudomonadati</taxon>
        <taxon>Bacteroidota</taxon>
        <taxon>Cytophagia</taxon>
        <taxon>Cytophagales</taxon>
        <taxon>Hymenobacteraceae</taxon>
        <taxon>Hymenobacter</taxon>
    </lineage>
</organism>
<dbReference type="InterPro" id="IPR051045">
    <property type="entry name" value="TonB-dependent_transducer"/>
</dbReference>